<feature type="signal peptide" evidence="12">
    <location>
        <begin position="1"/>
        <end position="21"/>
    </location>
</feature>
<dbReference type="PANTHER" id="PTHR14076">
    <property type="entry name" value="RECEPTOR ACTIVITY MODIFYING PROTEIN RAMP"/>
    <property type="match status" value="1"/>
</dbReference>
<comment type="similarity">
    <text evidence="2">Belongs to the RAMP family.</text>
</comment>
<evidence type="ECO:0000256" key="9">
    <source>
        <dbReference type="ARBA" id="ARBA00023157"/>
    </source>
</evidence>
<dbReference type="GO" id="GO:0015026">
    <property type="term" value="F:coreceptor activity"/>
    <property type="evidence" value="ECO:0007669"/>
    <property type="project" value="InterPro"/>
</dbReference>
<dbReference type="Pfam" id="PF04901">
    <property type="entry name" value="RAMP"/>
    <property type="match status" value="1"/>
</dbReference>
<dbReference type="Proteomes" id="UP001318040">
    <property type="component" value="Chromosome 10"/>
</dbReference>
<dbReference type="GO" id="GO:0005886">
    <property type="term" value="C:plasma membrane"/>
    <property type="evidence" value="ECO:0007669"/>
    <property type="project" value="UniProtKB-SubCell"/>
</dbReference>
<comment type="subcellular location">
    <subcellularLocation>
        <location evidence="1">Cell membrane</location>
        <topology evidence="1">Single-pass type I membrane protein</topology>
    </subcellularLocation>
</comment>
<dbReference type="GO" id="GO:0006816">
    <property type="term" value="P:calcium ion transport"/>
    <property type="evidence" value="ECO:0007669"/>
    <property type="project" value="TreeGrafter"/>
</dbReference>
<protein>
    <submittedName>
        <fullName evidence="14">Receptor activity-modifying protein 1-like</fullName>
    </submittedName>
</protein>
<evidence type="ECO:0000256" key="1">
    <source>
        <dbReference type="ARBA" id="ARBA00004251"/>
    </source>
</evidence>
<dbReference type="GO" id="GO:0007186">
    <property type="term" value="P:G protein-coupled receptor signaling pathway"/>
    <property type="evidence" value="ECO:0007669"/>
    <property type="project" value="TreeGrafter"/>
</dbReference>
<evidence type="ECO:0000256" key="8">
    <source>
        <dbReference type="ARBA" id="ARBA00023136"/>
    </source>
</evidence>
<evidence type="ECO:0000256" key="10">
    <source>
        <dbReference type="ARBA" id="ARBA00023170"/>
    </source>
</evidence>
<dbReference type="GO" id="GO:0032870">
    <property type="term" value="P:cellular response to hormone stimulus"/>
    <property type="evidence" value="ECO:0007669"/>
    <property type="project" value="TreeGrafter"/>
</dbReference>
<evidence type="ECO:0000256" key="3">
    <source>
        <dbReference type="ARBA" id="ARBA00022448"/>
    </source>
</evidence>
<dbReference type="GO" id="GO:0031623">
    <property type="term" value="P:receptor internalization"/>
    <property type="evidence" value="ECO:0007669"/>
    <property type="project" value="TreeGrafter"/>
</dbReference>
<proteinExistence type="inferred from homology"/>
<dbReference type="KEGG" id="pmrn:116940878"/>
<dbReference type="GO" id="GO:0072659">
    <property type="term" value="P:protein localization to plasma membrane"/>
    <property type="evidence" value="ECO:0007669"/>
    <property type="project" value="TreeGrafter"/>
</dbReference>
<dbReference type="InterPro" id="IPR006985">
    <property type="entry name" value="RAMP"/>
</dbReference>
<keyword evidence="9" id="KW-1015">Disulfide bond</keyword>
<feature type="transmembrane region" description="Helical" evidence="11">
    <location>
        <begin position="113"/>
        <end position="135"/>
    </location>
</feature>
<evidence type="ECO:0000256" key="11">
    <source>
        <dbReference type="SAM" id="Phobius"/>
    </source>
</evidence>
<evidence type="ECO:0000256" key="2">
    <source>
        <dbReference type="ARBA" id="ARBA00007087"/>
    </source>
</evidence>
<keyword evidence="13" id="KW-1185">Reference proteome</keyword>
<dbReference type="Gene3D" id="1.10.150.510">
    <property type="entry name" value="Receptor activity modifying family"/>
    <property type="match status" value="1"/>
</dbReference>
<dbReference type="GO" id="GO:0043235">
    <property type="term" value="C:receptor complex"/>
    <property type="evidence" value="ECO:0007669"/>
    <property type="project" value="TreeGrafter"/>
</dbReference>
<gene>
    <name evidence="14" type="primary">LOC116940878</name>
</gene>
<keyword evidence="3" id="KW-0813">Transport</keyword>
<keyword evidence="5 11" id="KW-0812">Transmembrane</keyword>
<organism evidence="13 14">
    <name type="scientific">Petromyzon marinus</name>
    <name type="common">Sea lamprey</name>
    <dbReference type="NCBI Taxonomy" id="7757"/>
    <lineage>
        <taxon>Eukaryota</taxon>
        <taxon>Metazoa</taxon>
        <taxon>Chordata</taxon>
        <taxon>Craniata</taxon>
        <taxon>Vertebrata</taxon>
        <taxon>Cyclostomata</taxon>
        <taxon>Hyperoartia</taxon>
        <taxon>Petromyzontiformes</taxon>
        <taxon>Petromyzontidae</taxon>
        <taxon>Petromyzon</taxon>
    </lineage>
</organism>
<dbReference type="InterPro" id="IPR038126">
    <property type="entry name" value="RAMP_sf"/>
</dbReference>
<evidence type="ECO:0000256" key="4">
    <source>
        <dbReference type="ARBA" id="ARBA00022475"/>
    </source>
</evidence>
<evidence type="ECO:0000256" key="5">
    <source>
        <dbReference type="ARBA" id="ARBA00022692"/>
    </source>
</evidence>
<evidence type="ECO:0000313" key="14">
    <source>
        <dbReference type="RefSeq" id="XP_032807094.1"/>
    </source>
</evidence>
<dbReference type="GO" id="GO:0006886">
    <property type="term" value="P:intracellular protein transport"/>
    <property type="evidence" value="ECO:0007669"/>
    <property type="project" value="InterPro"/>
</dbReference>
<evidence type="ECO:0000313" key="13">
    <source>
        <dbReference type="Proteomes" id="UP001318040"/>
    </source>
</evidence>
<name>A0AAJ7WR44_PETMA</name>
<dbReference type="PANTHER" id="PTHR14076:SF7">
    <property type="entry name" value="RECEPTOR ACTIVITY-MODIFYING PROTEIN 1-LIKE"/>
    <property type="match status" value="1"/>
</dbReference>
<dbReference type="RefSeq" id="XP_032807094.1">
    <property type="nucleotide sequence ID" value="XM_032951203.1"/>
</dbReference>
<dbReference type="GeneID" id="116940878"/>
<evidence type="ECO:0000256" key="12">
    <source>
        <dbReference type="SAM" id="SignalP"/>
    </source>
</evidence>
<evidence type="ECO:0000256" key="7">
    <source>
        <dbReference type="ARBA" id="ARBA00022989"/>
    </source>
</evidence>
<keyword evidence="10" id="KW-0675">Receptor</keyword>
<accession>A0AAJ7WR44</accession>
<sequence>MGPHVLRVLGLLVLPLALGAACNTTGLMIAMDEFCLPQFEFELRNLSSFERCNWSLIYSHYESLSHCTQKAASWQHCFWPNQEVDSFFVEVHRQQLSGCVTESSSLRDPPEEILALFISVPMVLTTVAAGLVVWCSKRSEGGD</sequence>
<dbReference type="AlphaFoldDB" id="A0AAJ7WR44"/>
<dbReference type="PROSITE" id="PS51257">
    <property type="entry name" value="PROKAR_LIPOPROTEIN"/>
    <property type="match status" value="1"/>
</dbReference>
<keyword evidence="4" id="KW-1003">Cell membrane</keyword>
<evidence type="ECO:0000256" key="6">
    <source>
        <dbReference type="ARBA" id="ARBA00022729"/>
    </source>
</evidence>
<keyword evidence="8 11" id="KW-0472">Membrane</keyword>
<reference evidence="14" key="1">
    <citation type="submission" date="2025-08" db="UniProtKB">
        <authorList>
            <consortium name="RefSeq"/>
        </authorList>
    </citation>
    <scope>IDENTIFICATION</scope>
    <source>
        <tissue evidence="14">Sperm</tissue>
    </source>
</reference>
<dbReference type="GO" id="GO:0009986">
    <property type="term" value="C:cell surface"/>
    <property type="evidence" value="ECO:0007669"/>
    <property type="project" value="TreeGrafter"/>
</dbReference>
<keyword evidence="6 12" id="KW-0732">Signal</keyword>
<dbReference type="GO" id="GO:0008277">
    <property type="term" value="P:regulation of G protein-coupled receptor signaling pathway"/>
    <property type="evidence" value="ECO:0007669"/>
    <property type="project" value="InterPro"/>
</dbReference>
<keyword evidence="7 11" id="KW-1133">Transmembrane helix</keyword>
<feature type="chain" id="PRO_5042511703" evidence="12">
    <location>
        <begin position="22"/>
        <end position="143"/>
    </location>
</feature>